<protein>
    <recommendedName>
        <fullName evidence="2">AMIN domain-containing protein</fullName>
    </recommendedName>
</protein>
<evidence type="ECO:0000313" key="1">
    <source>
        <dbReference type="EMBL" id="CAA6825771.1"/>
    </source>
</evidence>
<name>A0A6S6TSS2_9BACT</name>
<gene>
    <name evidence="1" type="ORF">HELGO_WM7422</name>
</gene>
<dbReference type="EMBL" id="CACVAU010000084">
    <property type="protein sequence ID" value="CAA6825771.1"/>
    <property type="molecule type" value="Genomic_DNA"/>
</dbReference>
<accession>A0A6S6TSS2</accession>
<reference evidence="1" key="1">
    <citation type="submission" date="2020-01" db="EMBL/GenBank/DDBJ databases">
        <authorList>
            <person name="Meier V. D."/>
            <person name="Meier V D."/>
        </authorList>
    </citation>
    <scope>NUCLEOTIDE SEQUENCE</scope>
    <source>
        <strain evidence="1">HLG_WM_MAG_05</strain>
    </source>
</reference>
<evidence type="ECO:0008006" key="2">
    <source>
        <dbReference type="Google" id="ProtNLM"/>
    </source>
</evidence>
<dbReference type="AlphaFoldDB" id="A0A6S6TSS2"/>
<organism evidence="1">
    <name type="scientific">uncultured Sulfurovum sp</name>
    <dbReference type="NCBI Taxonomy" id="269237"/>
    <lineage>
        <taxon>Bacteria</taxon>
        <taxon>Pseudomonadati</taxon>
        <taxon>Campylobacterota</taxon>
        <taxon>Epsilonproteobacteria</taxon>
        <taxon>Campylobacterales</taxon>
        <taxon>Sulfurovaceae</taxon>
        <taxon>Sulfurovum</taxon>
        <taxon>environmental samples</taxon>
    </lineage>
</organism>
<sequence>MNRGMLFLIFSLFFLGCETGIRYDKNMTKIENIDSQSIKRELSQRHDADIEALAEDKGEDRVEHTFDDDLHPIIIAEDKALFEMPTKALSTFSGGVVQDGLNIKSIRVGRHDGFIRLVFDVYDELKPASKVGHYQAKYNPNENDISVVLSGYRKFSATLPSFSTASDIEKIYFEKYYDDSAFKFHIKLRHQVKVRVFALKNPARLVFDIKAI</sequence>
<dbReference type="PROSITE" id="PS51257">
    <property type="entry name" value="PROKAR_LIPOPROTEIN"/>
    <property type="match status" value="1"/>
</dbReference>
<proteinExistence type="predicted"/>